<keyword evidence="2" id="KW-1133">Transmembrane helix</keyword>
<protein>
    <submittedName>
        <fullName evidence="3">Uncharacterized protein</fullName>
    </submittedName>
</protein>
<accession>A0A0A9EYR5</accession>
<evidence type="ECO:0000256" key="2">
    <source>
        <dbReference type="SAM" id="Phobius"/>
    </source>
</evidence>
<reference evidence="3" key="1">
    <citation type="submission" date="2014-09" db="EMBL/GenBank/DDBJ databases">
        <authorList>
            <person name="Magalhaes I.L.F."/>
            <person name="Oliveira U."/>
            <person name="Santos F.R."/>
            <person name="Vidigal T.H.D.A."/>
            <person name="Brescovit A.D."/>
            <person name="Santos A.J."/>
        </authorList>
    </citation>
    <scope>NUCLEOTIDE SEQUENCE</scope>
    <source>
        <tissue evidence="3">Shoot tissue taken approximately 20 cm above the soil surface</tissue>
    </source>
</reference>
<dbReference type="EMBL" id="GBRH01196743">
    <property type="protein sequence ID" value="JAE01153.1"/>
    <property type="molecule type" value="Transcribed_RNA"/>
</dbReference>
<sequence>MATGRCRGARGAPTSGGSAARPLCRWRCTPRRWPASWRCPSSPPSGSSASAIPPAPLPMLTALNNPGSRQVAVHRTTLMGRCVIICSSTIVVFAWEMHWMR</sequence>
<organism evidence="3">
    <name type="scientific">Arundo donax</name>
    <name type="common">Giant reed</name>
    <name type="synonym">Donax arundinaceus</name>
    <dbReference type="NCBI Taxonomy" id="35708"/>
    <lineage>
        <taxon>Eukaryota</taxon>
        <taxon>Viridiplantae</taxon>
        <taxon>Streptophyta</taxon>
        <taxon>Embryophyta</taxon>
        <taxon>Tracheophyta</taxon>
        <taxon>Spermatophyta</taxon>
        <taxon>Magnoliopsida</taxon>
        <taxon>Liliopsida</taxon>
        <taxon>Poales</taxon>
        <taxon>Poaceae</taxon>
        <taxon>PACMAD clade</taxon>
        <taxon>Arundinoideae</taxon>
        <taxon>Arundineae</taxon>
        <taxon>Arundo</taxon>
    </lineage>
</organism>
<keyword evidence="2" id="KW-0472">Membrane</keyword>
<evidence type="ECO:0000313" key="3">
    <source>
        <dbReference type="EMBL" id="JAE01153.1"/>
    </source>
</evidence>
<name>A0A0A9EYR5_ARUDO</name>
<proteinExistence type="predicted"/>
<feature type="transmembrane region" description="Helical" evidence="2">
    <location>
        <begin position="78"/>
        <end position="95"/>
    </location>
</feature>
<reference evidence="3" key="2">
    <citation type="journal article" date="2015" name="Data Brief">
        <title>Shoot transcriptome of the giant reed, Arundo donax.</title>
        <authorList>
            <person name="Barrero R.A."/>
            <person name="Guerrero F.D."/>
            <person name="Moolhuijzen P."/>
            <person name="Goolsby J.A."/>
            <person name="Tidwell J."/>
            <person name="Bellgard S.E."/>
            <person name="Bellgard M.I."/>
        </authorList>
    </citation>
    <scope>NUCLEOTIDE SEQUENCE</scope>
    <source>
        <tissue evidence="3">Shoot tissue taken approximately 20 cm above the soil surface</tissue>
    </source>
</reference>
<evidence type="ECO:0000256" key="1">
    <source>
        <dbReference type="SAM" id="MobiDB-lite"/>
    </source>
</evidence>
<keyword evidence="2" id="KW-0812">Transmembrane</keyword>
<feature type="region of interest" description="Disordered" evidence="1">
    <location>
        <begin position="1"/>
        <end position="21"/>
    </location>
</feature>
<dbReference type="AlphaFoldDB" id="A0A0A9EYR5"/>